<evidence type="ECO:0000256" key="2">
    <source>
        <dbReference type="ARBA" id="ARBA00022723"/>
    </source>
</evidence>
<reference evidence="6 7" key="1">
    <citation type="journal article" date="2022" name="bioRxiv">
        <title>Genomics of Preaxostyla Flagellates Illuminates Evolutionary Transitions and the Path Towards Mitochondrial Loss.</title>
        <authorList>
            <person name="Novak L.V.F."/>
            <person name="Treitli S.C."/>
            <person name="Pyrih J."/>
            <person name="Halakuc P."/>
            <person name="Pipaliya S.V."/>
            <person name="Vacek V."/>
            <person name="Brzon O."/>
            <person name="Soukal P."/>
            <person name="Eme L."/>
            <person name="Dacks J.B."/>
            <person name="Karnkowska A."/>
            <person name="Elias M."/>
            <person name="Hampl V."/>
        </authorList>
    </citation>
    <scope>NUCLEOTIDE SEQUENCE [LARGE SCALE GENOMIC DNA]</scope>
    <source>
        <strain evidence="6">NAU3</strain>
        <tissue evidence="6">Gut</tissue>
    </source>
</reference>
<feature type="compositionally biased region" description="Basic and acidic residues" evidence="4">
    <location>
        <begin position="554"/>
        <end position="598"/>
    </location>
</feature>
<keyword evidence="7" id="KW-1185">Reference proteome</keyword>
<dbReference type="CDD" id="cd12107">
    <property type="entry name" value="Hemerythrin"/>
    <property type="match status" value="1"/>
</dbReference>
<feature type="transmembrane region" description="Helical" evidence="5">
    <location>
        <begin position="892"/>
        <end position="916"/>
    </location>
</feature>
<dbReference type="InterPro" id="IPR035938">
    <property type="entry name" value="Hemerythrin-like_sf"/>
</dbReference>
<evidence type="ECO:0000313" key="7">
    <source>
        <dbReference type="Proteomes" id="UP001281761"/>
    </source>
</evidence>
<dbReference type="InterPro" id="IPR012827">
    <property type="entry name" value="Hemerythrin_metal-bd"/>
</dbReference>
<evidence type="ECO:0000256" key="1">
    <source>
        <dbReference type="ARBA" id="ARBA00010587"/>
    </source>
</evidence>
<evidence type="ECO:0000256" key="4">
    <source>
        <dbReference type="SAM" id="MobiDB-lite"/>
    </source>
</evidence>
<evidence type="ECO:0000313" key="6">
    <source>
        <dbReference type="EMBL" id="KAK2943717.1"/>
    </source>
</evidence>
<feature type="region of interest" description="Disordered" evidence="4">
    <location>
        <begin position="554"/>
        <end position="608"/>
    </location>
</feature>
<dbReference type="Gene3D" id="1.20.120.50">
    <property type="entry name" value="Hemerythrin-like"/>
    <property type="match status" value="1"/>
</dbReference>
<keyword evidence="3" id="KW-0408">Iron</keyword>
<sequence>MAKKKKKKKKKRGDALVTELGGGGGSDLKTTRTIICFLLVFLHVLMMISVVVTLVIYIIMSSSFSSDLSTLREISRLAEYTGRTATYALMLFVHETEFGFTASIPTDGKTPSLLPVTAVDAGLLEVSEFMSRLVSQIFDLTTYTDPWISPNVDSYEFTVEYVPIAADHPARNTKFARVDRTPIQSMVQSELLNSMTLTSALTAIAQKTMEMGVAKPVSTGEVRPDTGLIYHTISYPTFQRDMVYLVNNAPQPVMNALKRAIFAYMDETTASANLMLNIYVIVTVAAAVLIVAGLVVLYLLNTAWMMQTRKKALMDLLEVPKPKLQSVIRRLIAHSDDTMTVTVTMSQDDSDEDEAGQSEDQGDEEGDEDQHSNVNEQHPDTGASPVPNMLSTHRTGSQATSNPSLLQAGSTTFELSNFATPSDYRNPLAQNSTDNFPLSLTASPALGNMSIPGQTMSPFGLQDFQKTGLLGNQQSPAIPSLSAFTSPDSKQNPLGVQTPFSAHSMQLGGQSQLGSLIQMPGQPTPSFHNMPGNFTPTPRMGSQLQYGMINPIDHEEQKRADAKNRKAEERKRKAEEEEKKRKADEKKQREDEARRQKEEEEAMLASGKASDAQKGYIRNVISDEKWLDKYETDLIRLEDMHANLPSPLSAGIIVTLLLDLIILIISISILVAIAFVLVTSFSKTNVNITMSGMRTSILALCEYLTLRILFPFSNLSPADKEINFTRSTNPVFTGFEHTGSNKPDLYALLVKSSNYFQQLHSATHYGDSEYAFMNDTLYDSIPTTRLSTEENRNILLAKGDCYMEDSEIEDCQNKLRIYNLFFPVYGLSTLISQVRLYIWIMKYDGYETYVNFHPLVRFLASAFRFDLRSGMNKLTNEILATSQKDVTNSQTIIMALTIAACVFFFIGLLAFSITWLNKVMQTNEESEKLLELMPVGHEEKEIDLLPSMLTGYRPMDEGRSKIVDAALTVLDSLRQNDKLEILLPNIDLLMITTTQVFAEEETEMAKRDYEQLEEHKREHILIRQRLTKIAEEVRKDQIAPTRIAHRNLIRLYDRHFIDDDVQFGNSIPPEEKQAVHNDMEFVEDAAQDVGELGEPGQDAT</sequence>
<feature type="region of interest" description="Disordered" evidence="4">
    <location>
        <begin position="345"/>
        <end position="405"/>
    </location>
</feature>
<dbReference type="PANTHER" id="PTHR31600:SF2">
    <property type="entry name" value="GAMETE ENRICHED GENE 10 PROTEIN-RELATED"/>
    <property type="match status" value="1"/>
</dbReference>
<feature type="transmembrane region" description="Helical" evidence="5">
    <location>
        <begin position="650"/>
        <end position="678"/>
    </location>
</feature>
<dbReference type="SUPFAM" id="SSF47188">
    <property type="entry name" value="Hemerythrin-like"/>
    <property type="match status" value="1"/>
</dbReference>
<proteinExistence type="inferred from homology"/>
<evidence type="ECO:0000256" key="3">
    <source>
        <dbReference type="ARBA" id="ARBA00023004"/>
    </source>
</evidence>
<feature type="transmembrane region" description="Helical" evidence="5">
    <location>
        <begin position="34"/>
        <end position="60"/>
    </location>
</feature>
<dbReference type="PANTHER" id="PTHR31600">
    <property type="entry name" value="TINY MACROCYSTS PROTEIN B-RELATED"/>
    <property type="match status" value="1"/>
</dbReference>
<comment type="similarity">
    <text evidence="1">Belongs to the hemerythrin family.</text>
</comment>
<feature type="transmembrane region" description="Helical" evidence="5">
    <location>
        <begin position="278"/>
        <end position="300"/>
    </location>
</feature>
<protein>
    <submittedName>
        <fullName evidence="6">Uncharacterized protein</fullName>
    </submittedName>
</protein>
<comment type="caution">
    <text evidence="6">The sequence shown here is derived from an EMBL/GenBank/DDBJ whole genome shotgun (WGS) entry which is preliminary data.</text>
</comment>
<name>A0ABQ9WW44_9EUKA</name>
<gene>
    <name evidence="6" type="ORF">BLNAU_21368</name>
</gene>
<dbReference type="Proteomes" id="UP001281761">
    <property type="component" value="Unassembled WGS sequence"/>
</dbReference>
<feature type="transmembrane region" description="Helical" evidence="5">
    <location>
        <begin position="690"/>
        <end position="710"/>
    </location>
</feature>
<feature type="compositionally biased region" description="Acidic residues" evidence="4">
    <location>
        <begin position="348"/>
        <end position="368"/>
    </location>
</feature>
<keyword evidence="5" id="KW-1133">Transmembrane helix</keyword>
<accession>A0ABQ9WW44</accession>
<keyword evidence="5" id="KW-0812">Transmembrane</keyword>
<dbReference type="EMBL" id="JARBJD010000332">
    <property type="protein sequence ID" value="KAK2943717.1"/>
    <property type="molecule type" value="Genomic_DNA"/>
</dbReference>
<feature type="compositionally biased region" description="Polar residues" evidence="4">
    <location>
        <begin position="389"/>
        <end position="405"/>
    </location>
</feature>
<dbReference type="InterPro" id="IPR052994">
    <property type="entry name" value="Tiny_macrocysts_regulators"/>
</dbReference>
<keyword evidence="5" id="KW-0472">Membrane</keyword>
<feature type="transmembrane region" description="Helical" evidence="5">
    <location>
        <begin position="820"/>
        <end position="840"/>
    </location>
</feature>
<keyword evidence="2" id="KW-0479">Metal-binding</keyword>
<organism evidence="6 7">
    <name type="scientific">Blattamonas nauphoetae</name>
    <dbReference type="NCBI Taxonomy" id="2049346"/>
    <lineage>
        <taxon>Eukaryota</taxon>
        <taxon>Metamonada</taxon>
        <taxon>Preaxostyla</taxon>
        <taxon>Oxymonadida</taxon>
        <taxon>Blattamonas</taxon>
    </lineage>
</organism>
<evidence type="ECO:0000256" key="5">
    <source>
        <dbReference type="SAM" id="Phobius"/>
    </source>
</evidence>